<organism evidence="2 3">
    <name type="scientific">Fusarium vanettenii (strain ATCC MYA-4622 / CBS 123669 / FGSC 9596 / NRRL 45880 / 77-13-4)</name>
    <name type="common">Fusarium solani subsp. pisi</name>
    <dbReference type="NCBI Taxonomy" id="660122"/>
    <lineage>
        <taxon>Eukaryota</taxon>
        <taxon>Fungi</taxon>
        <taxon>Dikarya</taxon>
        <taxon>Ascomycota</taxon>
        <taxon>Pezizomycotina</taxon>
        <taxon>Sordariomycetes</taxon>
        <taxon>Hypocreomycetidae</taxon>
        <taxon>Hypocreales</taxon>
        <taxon>Nectriaceae</taxon>
        <taxon>Fusarium</taxon>
        <taxon>Fusarium solani species complex</taxon>
        <taxon>Fusarium vanettenii</taxon>
    </lineage>
</organism>
<protein>
    <recommendedName>
        <fullName evidence="1">SET domain-containing protein</fullName>
    </recommendedName>
</protein>
<dbReference type="PROSITE" id="PS50280">
    <property type="entry name" value="SET"/>
    <property type="match status" value="1"/>
</dbReference>
<dbReference type="SMART" id="SM00317">
    <property type="entry name" value="SET"/>
    <property type="match status" value="1"/>
</dbReference>
<dbReference type="eggNOG" id="KOG2084">
    <property type="taxonomic scope" value="Eukaryota"/>
</dbReference>
<feature type="domain" description="SET" evidence="1">
    <location>
        <begin position="17"/>
        <end position="158"/>
    </location>
</feature>
<dbReference type="InParanoid" id="C7YY99"/>
<dbReference type="HOGENOM" id="CLU_064547_0_0_1"/>
<dbReference type="InterPro" id="IPR053185">
    <property type="entry name" value="SET_domain_protein"/>
</dbReference>
<name>C7YY99_FUSV7</name>
<dbReference type="EMBL" id="GG698903">
    <property type="protein sequence ID" value="EEU42969.1"/>
    <property type="molecule type" value="Genomic_DNA"/>
</dbReference>
<dbReference type="Gene3D" id="2.170.270.10">
    <property type="entry name" value="SET domain"/>
    <property type="match status" value="1"/>
</dbReference>
<dbReference type="Pfam" id="PF00856">
    <property type="entry name" value="SET"/>
    <property type="match status" value="1"/>
</dbReference>
<dbReference type="SUPFAM" id="SSF82199">
    <property type="entry name" value="SET domain"/>
    <property type="match status" value="1"/>
</dbReference>
<sequence>MSTDGHPYPRIPLPKDAPFVLKEATDGKGWGAFATRRLNKGGLIMRELPLFVIDRFQDLNEEALAMKFFNLPLDKQKMVTMARDNGGRFFRRFIPWFIQNSFNVDNRGVGFYLVQSRFNHSCQPNSSVPHTDNKHDRWLVRTAIAEIEVGEEITFCYQIELVSKTRLERHDQLFFECRCECCLLPPAASQLSDMRRNFMKALDYLAFGALRNGEIDTSERPLICDPVLKKAAENNALPITSQFVNNILYMAIAEHEKVAAVIVRFFSSSIYTLANCFRSERNVIIANHALQQDTWLKKLDVALLIFGQPDEADNIVNEEICKIREARMAYYLENETD</sequence>
<evidence type="ECO:0000259" key="1">
    <source>
        <dbReference type="PROSITE" id="PS50280"/>
    </source>
</evidence>
<proteinExistence type="predicted"/>
<dbReference type="OMA" id="RYERHQA"/>
<dbReference type="RefSeq" id="XP_003048682.1">
    <property type="nucleotide sequence ID" value="XM_003048636.1"/>
</dbReference>
<dbReference type="GeneID" id="9667807"/>
<dbReference type="VEuPathDB" id="FungiDB:NECHADRAFT_106301"/>
<keyword evidence="3" id="KW-1185">Reference proteome</keyword>
<evidence type="ECO:0000313" key="2">
    <source>
        <dbReference type="EMBL" id="EEU42969.1"/>
    </source>
</evidence>
<dbReference type="STRING" id="660122.C7YY99"/>
<dbReference type="KEGG" id="nhe:NECHADRAFT_106301"/>
<dbReference type="Proteomes" id="UP000005206">
    <property type="component" value="Chromosome 8"/>
</dbReference>
<gene>
    <name evidence="2" type="primary">SDG2119</name>
    <name evidence="2" type="ORF">NECHADRAFT_106301</name>
</gene>
<dbReference type="PANTHER" id="PTHR47332:SF4">
    <property type="entry name" value="SET DOMAIN-CONTAINING PROTEIN 5"/>
    <property type="match status" value="1"/>
</dbReference>
<dbReference type="AlphaFoldDB" id="C7YY99"/>
<evidence type="ECO:0000313" key="3">
    <source>
        <dbReference type="Proteomes" id="UP000005206"/>
    </source>
</evidence>
<dbReference type="OrthoDB" id="438641at2759"/>
<accession>C7YY99</accession>
<dbReference type="PANTHER" id="PTHR47332">
    <property type="entry name" value="SET DOMAIN-CONTAINING PROTEIN 5"/>
    <property type="match status" value="1"/>
</dbReference>
<dbReference type="CDD" id="cd20071">
    <property type="entry name" value="SET_SMYD"/>
    <property type="match status" value="1"/>
</dbReference>
<dbReference type="InterPro" id="IPR001214">
    <property type="entry name" value="SET_dom"/>
</dbReference>
<dbReference type="InterPro" id="IPR046341">
    <property type="entry name" value="SET_dom_sf"/>
</dbReference>
<reference evidence="2 3" key="1">
    <citation type="journal article" date="2009" name="PLoS Genet.">
        <title>The genome of Nectria haematococca: contribution of supernumerary chromosomes to gene expansion.</title>
        <authorList>
            <person name="Coleman J.J."/>
            <person name="Rounsley S.D."/>
            <person name="Rodriguez-Carres M."/>
            <person name="Kuo A."/>
            <person name="Wasmann C.C."/>
            <person name="Grimwood J."/>
            <person name="Schmutz J."/>
            <person name="Taga M."/>
            <person name="White G.J."/>
            <person name="Zhou S."/>
            <person name="Schwartz D.C."/>
            <person name="Freitag M."/>
            <person name="Ma L.J."/>
            <person name="Danchin E.G."/>
            <person name="Henrissat B."/>
            <person name="Coutinho P.M."/>
            <person name="Nelson D.R."/>
            <person name="Straney D."/>
            <person name="Napoli C.A."/>
            <person name="Barker B.M."/>
            <person name="Gribskov M."/>
            <person name="Rep M."/>
            <person name="Kroken S."/>
            <person name="Molnar I."/>
            <person name="Rensing C."/>
            <person name="Kennell J.C."/>
            <person name="Zamora J."/>
            <person name="Farman M.L."/>
            <person name="Selker E.U."/>
            <person name="Salamov A."/>
            <person name="Shapiro H."/>
            <person name="Pangilinan J."/>
            <person name="Lindquist E."/>
            <person name="Lamers C."/>
            <person name="Grigoriev I.V."/>
            <person name="Geiser D.M."/>
            <person name="Covert S.F."/>
            <person name="Temporini E."/>
            <person name="Vanetten H.D."/>
        </authorList>
    </citation>
    <scope>NUCLEOTIDE SEQUENCE [LARGE SCALE GENOMIC DNA]</scope>
    <source>
        <strain evidence="3">ATCC MYA-4622 / CBS 123669 / FGSC 9596 / NRRL 45880 / 77-13-4</strain>
    </source>
</reference>